<dbReference type="EMBL" id="CAKOGP040000225">
    <property type="protein sequence ID" value="CAJ1932946.1"/>
    <property type="molecule type" value="Genomic_DNA"/>
</dbReference>
<dbReference type="AlphaFoldDB" id="A0AAD2CFM1"/>
<dbReference type="Gene3D" id="3.40.50.1820">
    <property type="entry name" value="alpha/beta hydrolase"/>
    <property type="match status" value="1"/>
</dbReference>
<dbReference type="GO" id="GO:0006629">
    <property type="term" value="P:lipid metabolic process"/>
    <property type="evidence" value="ECO:0007669"/>
    <property type="project" value="InterPro"/>
</dbReference>
<name>A0AAD2CFM1_9STRA</name>
<dbReference type="InterPro" id="IPR003386">
    <property type="entry name" value="LACT/PDAT_acylTrfase"/>
</dbReference>
<dbReference type="Proteomes" id="UP001295423">
    <property type="component" value="Unassembled WGS sequence"/>
</dbReference>
<feature type="compositionally biased region" description="Polar residues" evidence="1">
    <location>
        <begin position="43"/>
        <end position="55"/>
    </location>
</feature>
<evidence type="ECO:0000256" key="2">
    <source>
        <dbReference type="SAM" id="Phobius"/>
    </source>
</evidence>
<keyword evidence="2" id="KW-1133">Transmembrane helix</keyword>
<reference evidence="3" key="1">
    <citation type="submission" date="2023-08" db="EMBL/GenBank/DDBJ databases">
        <authorList>
            <person name="Audoor S."/>
            <person name="Bilcke G."/>
        </authorList>
    </citation>
    <scope>NUCLEOTIDE SEQUENCE</scope>
</reference>
<feature type="compositionally biased region" description="Basic and acidic residues" evidence="1">
    <location>
        <begin position="23"/>
        <end position="37"/>
    </location>
</feature>
<dbReference type="Pfam" id="PF02450">
    <property type="entry name" value="LCAT"/>
    <property type="match status" value="1"/>
</dbReference>
<sequence length="696" mass="78334">MSTNKEAADGASETTSHPPNVDESSHEDSVDTSKGEKLDDENTNNSPETAESGDNNMSRKKFLLMFAAIVLAGQWMMYSGLKNHIDSDSGIIPQLQHQLNTFNAFNDTWNRFNQSRTHLTQERLRPGFQLAEEGAHGKYPVIMIPGFVTSGLEIWQGKECAKKYFRTRMWGGAGSVQQWLMERHCVMEHLTLDPVTGKDPEGIRIRSAQGFEAADYFVGNYWVWGKILESLADVGYDGSIMSMESYDWRLSFPKLEERDGFFTKLKYKIEAFHKVTGKKIVLTSHSLGVLLVHYFFAWVSDEDPNWVDNHIHAYVNIAGSHLGVPKAASALLSGEMSDTIFMGTAGSLIEQFIGRKVRCDLWRSWGSLWHMLPKGSDGFWENIITMTDGEGTGSDDDWDILDKDTPMHEAVERFGSYSHHPSSRIIDFLARLGGGYQSETGKKAWHDASKTPLPKAPNMKIYCLYGVGLQTEKAYYYKRNEDEGATDDDLSNPSADVPFVIDTSVEDADNNIIHGIEYTDGDGSVPLESLGYLCADGWRQKGSKLNPSRIPVVTREYEHREEFTVEDPMRRGPHSGDHVDILGHNDALTDLIRIVTDHEVDEVKDNIISNLKERSDEINTRGGVMRRGGIQNAFKRWNKGLRKSHNKLKASKALALLKKIRLFPFQKMHRIQNAEEAHDVKVGQVAQDAQDAHNAT</sequence>
<dbReference type="SUPFAM" id="SSF53474">
    <property type="entry name" value="alpha/beta-Hydrolases"/>
    <property type="match status" value="1"/>
</dbReference>
<feature type="transmembrane region" description="Helical" evidence="2">
    <location>
        <begin position="62"/>
        <end position="81"/>
    </location>
</feature>
<keyword evidence="2" id="KW-0472">Membrane</keyword>
<evidence type="ECO:0000313" key="4">
    <source>
        <dbReference type="Proteomes" id="UP001295423"/>
    </source>
</evidence>
<gene>
    <name evidence="3" type="ORF">CYCCA115_LOCUS3091</name>
</gene>
<comment type="caution">
    <text evidence="3">The sequence shown here is derived from an EMBL/GenBank/DDBJ whole genome shotgun (WGS) entry which is preliminary data.</text>
</comment>
<protein>
    <recommendedName>
        <fullName evidence="5">Phospholipid:diacylglycerol acyltransferase</fullName>
    </recommendedName>
</protein>
<proteinExistence type="predicted"/>
<evidence type="ECO:0008006" key="5">
    <source>
        <dbReference type="Google" id="ProtNLM"/>
    </source>
</evidence>
<keyword evidence="2" id="KW-0812">Transmembrane</keyword>
<evidence type="ECO:0000313" key="3">
    <source>
        <dbReference type="EMBL" id="CAJ1932946.1"/>
    </source>
</evidence>
<feature type="region of interest" description="Disordered" evidence="1">
    <location>
        <begin position="1"/>
        <end position="55"/>
    </location>
</feature>
<dbReference type="GO" id="GO:0008374">
    <property type="term" value="F:O-acyltransferase activity"/>
    <property type="evidence" value="ECO:0007669"/>
    <property type="project" value="InterPro"/>
</dbReference>
<dbReference type="InterPro" id="IPR029058">
    <property type="entry name" value="AB_hydrolase_fold"/>
</dbReference>
<accession>A0AAD2CFM1</accession>
<evidence type="ECO:0000256" key="1">
    <source>
        <dbReference type="SAM" id="MobiDB-lite"/>
    </source>
</evidence>
<organism evidence="3 4">
    <name type="scientific">Cylindrotheca closterium</name>
    <dbReference type="NCBI Taxonomy" id="2856"/>
    <lineage>
        <taxon>Eukaryota</taxon>
        <taxon>Sar</taxon>
        <taxon>Stramenopiles</taxon>
        <taxon>Ochrophyta</taxon>
        <taxon>Bacillariophyta</taxon>
        <taxon>Bacillariophyceae</taxon>
        <taxon>Bacillariophycidae</taxon>
        <taxon>Bacillariales</taxon>
        <taxon>Bacillariaceae</taxon>
        <taxon>Cylindrotheca</taxon>
    </lineage>
</organism>
<keyword evidence="4" id="KW-1185">Reference proteome</keyword>
<dbReference type="PANTHER" id="PTHR11440">
    <property type="entry name" value="LECITHIN-CHOLESTEROL ACYLTRANSFERASE-RELATED"/>
    <property type="match status" value="1"/>
</dbReference>